<dbReference type="PATRIC" id="fig|632772.20.peg.8118"/>
<organism evidence="2 3">
    <name type="scientific">Rhodococcus opacus (strain B4)</name>
    <dbReference type="NCBI Taxonomy" id="632772"/>
    <lineage>
        <taxon>Bacteria</taxon>
        <taxon>Bacillati</taxon>
        <taxon>Actinomycetota</taxon>
        <taxon>Actinomycetes</taxon>
        <taxon>Mycobacteriales</taxon>
        <taxon>Nocardiaceae</taxon>
        <taxon>Rhodococcus</taxon>
    </lineage>
</organism>
<feature type="compositionally biased region" description="Polar residues" evidence="1">
    <location>
        <begin position="65"/>
        <end position="78"/>
    </location>
</feature>
<dbReference type="RefSeq" id="WP_007297109.1">
    <property type="nucleotide sequence ID" value="NC_012520.1"/>
</dbReference>
<reference evidence="2 3" key="1">
    <citation type="submission" date="2009-03" db="EMBL/GenBank/DDBJ databases">
        <title>Comparison of the complete genome sequences of Rhodococcus erythropolis PR4 and Rhodococcus opacus B4.</title>
        <authorList>
            <person name="Takarada H."/>
            <person name="Sekine M."/>
            <person name="Hosoyama A."/>
            <person name="Yamada R."/>
            <person name="Fujisawa T."/>
            <person name="Omata S."/>
            <person name="Shimizu A."/>
            <person name="Tsukatani N."/>
            <person name="Tanikawa S."/>
            <person name="Fujita N."/>
            <person name="Harayama S."/>
        </authorList>
    </citation>
    <scope>NUCLEOTIDE SEQUENCE [LARGE SCALE GENOMIC DNA]</scope>
    <source>
        <strain evidence="2 3">B4</strain>
        <plasmid evidence="2 3">pROB01</plasmid>
    </source>
</reference>
<protein>
    <submittedName>
        <fullName evidence="2">Uncharacterized protein</fullName>
    </submittedName>
</protein>
<sequence>MVNDQPFTQVRANTVALAATEGYKVFGAIDASGTYPTLPPGDRDGRMVKAPYSGVMTTDQLIIESNQRTQADATGSDSNDAHAERKLAATTATSR</sequence>
<accession>C1BDD0</accession>
<name>C1BDD0_RHOOB</name>
<evidence type="ECO:0000313" key="3">
    <source>
        <dbReference type="Proteomes" id="UP000002212"/>
    </source>
</evidence>
<geneLocation type="plasmid" evidence="2 3">
    <name>pROB01</name>
</geneLocation>
<evidence type="ECO:0000256" key="1">
    <source>
        <dbReference type="SAM" id="MobiDB-lite"/>
    </source>
</evidence>
<proteinExistence type="predicted"/>
<feature type="region of interest" description="Disordered" evidence="1">
    <location>
        <begin position="65"/>
        <end position="95"/>
    </location>
</feature>
<evidence type="ECO:0000313" key="2">
    <source>
        <dbReference type="EMBL" id="BAH55874.1"/>
    </source>
</evidence>
<dbReference type="AlphaFoldDB" id="C1BDD0"/>
<dbReference type="HOGENOM" id="CLU_2370918_0_0_11"/>
<dbReference type="EMBL" id="AP011116">
    <property type="protein sequence ID" value="BAH55874.1"/>
    <property type="molecule type" value="Genomic_DNA"/>
</dbReference>
<dbReference type="OrthoDB" id="9789777at2"/>
<keyword evidence="2" id="KW-0614">Plasmid</keyword>
<gene>
    <name evidence="2" type="ordered locus">ROP_pROB01-03750</name>
</gene>
<dbReference type="KEGG" id="rop:ROP_pROB01-03750"/>
<dbReference type="Proteomes" id="UP000002212">
    <property type="component" value="Plasmid pROB01"/>
</dbReference>